<protein>
    <recommendedName>
        <fullName evidence="3">YkuD domain-containing protein</fullName>
    </recommendedName>
</protein>
<name>A0ABY2RZ40_9PSEU</name>
<accession>A0ABY2RZ40</accession>
<evidence type="ECO:0000313" key="1">
    <source>
        <dbReference type="EMBL" id="TKG66269.1"/>
    </source>
</evidence>
<reference evidence="1 2" key="1">
    <citation type="journal article" date="2015" name="Antonie Van Leeuwenhoek">
        <title>Prauserella endophytica sp. nov., an endophytic actinobacterium isolated from Tamarix taklamakanensis.</title>
        <authorList>
            <person name="Liu J.M."/>
            <person name="Habden X."/>
            <person name="Guo L."/>
            <person name="Tuo L."/>
            <person name="Jiang Z.K."/>
            <person name="Liu S.W."/>
            <person name="Liu X.F."/>
            <person name="Chen L."/>
            <person name="Li R.F."/>
            <person name="Zhang Y.Q."/>
            <person name="Sun C.H."/>
        </authorList>
    </citation>
    <scope>NUCLEOTIDE SEQUENCE [LARGE SCALE GENOMIC DNA]</scope>
    <source>
        <strain evidence="1 2">CGMCC 4.7182</strain>
    </source>
</reference>
<keyword evidence="2" id="KW-1185">Reference proteome</keyword>
<dbReference type="RefSeq" id="WP_137096330.1">
    <property type="nucleotide sequence ID" value="NZ_SWMS01000016.1"/>
</dbReference>
<dbReference type="EMBL" id="SWMS01000016">
    <property type="protein sequence ID" value="TKG66269.1"/>
    <property type="molecule type" value="Genomic_DNA"/>
</dbReference>
<evidence type="ECO:0000313" key="2">
    <source>
        <dbReference type="Proteomes" id="UP000309992"/>
    </source>
</evidence>
<comment type="caution">
    <text evidence="1">The sequence shown here is derived from an EMBL/GenBank/DDBJ whole genome shotgun (WGS) entry which is preliminary data.</text>
</comment>
<organism evidence="1 2">
    <name type="scientific">Prauserella endophytica</name>
    <dbReference type="NCBI Taxonomy" id="1592324"/>
    <lineage>
        <taxon>Bacteria</taxon>
        <taxon>Bacillati</taxon>
        <taxon>Actinomycetota</taxon>
        <taxon>Actinomycetes</taxon>
        <taxon>Pseudonocardiales</taxon>
        <taxon>Pseudonocardiaceae</taxon>
        <taxon>Prauserella</taxon>
        <taxon>Prauserella coralliicola group</taxon>
    </lineage>
</organism>
<sequence>MYWAFDNIKSKDAGAYPPEPLELSYGHRPAGSDRLRGTELQRAYTVSGREVRPADCGPVRVLSRFGHVVRAPGRITIQREEPGLKWRDFQPDSSAYGRVRVGGDPWHGTESGFVASWIAGSEYVKISTGILIYFPKGHMLYQGPIPNRQLVDDPTIASDQLDVMAGMEYFVPGRSRELDGHTYGIAALNIIARAPRGGAVVEVHKGQVIGWFHLVAPPATQTIEQLPRDHGGRS</sequence>
<gene>
    <name evidence="1" type="ORF">FCN18_25905</name>
</gene>
<proteinExistence type="predicted"/>
<dbReference type="Proteomes" id="UP000309992">
    <property type="component" value="Unassembled WGS sequence"/>
</dbReference>
<evidence type="ECO:0008006" key="3">
    <source>
        <dbReference type="Google" id="ProtNLM"/>
    </source>
</evidence>